<dbReference type="Proteomes" id="UP000238415">
    <property type="component" value="Unassembled WGS sequence"/>
</dbReference>
<reference evidence="10 11" key="1">
    <citation type="submission" date="2018-03" db="EMBL/GenBank/DDBJ databases">
        <title>Genome sequence of Moorella humiferrea DSM 23265.</title>
        <authorList>
            <person name="Poehlein A."/>
            <person name="Daniel R."/>
        </authorList>
    </citation>
    <scope>NUCLEOTIDE SEQUENCE [LARGE SCALE GENOMIC DNA]</scope>
    <source>
        <strain evidence="10 11">DSM 23265</strain>
    </source>
</reference>
<keyword evidence="4 9" id="KW-0812">Transmembrane</keyword>
<protein>
    <submittedName>
        <fullName evidence="10">High-affinity branched-chain amino acid transport system permease protein LivH</fullName>
    </submittedName>
</protein>
<comment type="similarity">
    <text evidence="8">Belongs to the binding-protein-dependent transport system permease family. LivHM subfamily.</text>
</comment>
<evidence type="ECO:0000256" key="9">
    <source>
        <dbReference type="SAM" id="Phobius"/>
    </source>
</evidence>
<dbReference type="InterPro" id="IPR052157">
    <property type="entry name" value="BCAA_transport_permease"/>
</dbReference>
<dbReference type="EMBL" id="PVXM01000052">
    <property type="protein sequence ID" value="PRR69684.1"/>
    <property type="molecule type" value="Genomic_DNA"/>
</dbReference>
<evidence type="ECO:0000256" key="1">
    <source>
        <dbReference type="ARBA" id="ARBA00004651"/>
    </source>
</evidence>
<dbReference type="GO" id="GO:0022857">
    <property type="term" value="F:transmembrane transporter activity"/>
    <property type="evidence" value="ECO:0007669"/>
    <property type="project" value="InterPro"/>
</dbReference>
<keyword evidence="6 9" id="KW-1133">Transmembrane helix</keyword>
<evidence type="ECO:0000256" key="4">
    <source>
        <dbReference type="ARBA" id="ARBA00022692"/>
    </source>
</evidence>
<evidence type="ECO:0000313" key="10">
    <source>
        <dbReference type="EMBL" id="PRR69684.1"/>
    </source>
</evidence>
<feature type="transmembrane region" description="Helical" evidence="9">
    <location>
        <begin position="104"/>
        <end position="126"/>
    </location>
</feature>
<dbReference type="PANTHER" id="PTHR11795">
    <property type="entry name" value="BRANCHED-CHAIN AMINO ACID TRANSPORT SYSTEM PERMEASE PROTEIN LIVH"/>
    <property type="match status" value="1"/>
</dbReference>
<evidence type="ECO:0000313" key="11">
    <source>
        <dbReference type="Proteomes" id="UP000238415"/>
    </source>
</evidence>
<name>A0A2T0ALR5_9FIRM</name>
<dbReference type="AlphaFoldDB" id="A0A2T0ALR5"/>
<feature type="transmembrane region" description="Helical" evidence="9">
    <location>
        <begin position="70"/>
        <end position="92"/>
    </location>
</feature>
<organism evidence="10 11">
    <name type="scientific">Neomoorella humiferrea</name>
    <dbReference type="NCBI Taxonomy" id="676965"/>
    <lineage>
        <taxon>Bacteria</taxon>
        <taxon>Bacillati</taxon>
        <taxon>Bacillota</taxon>
        <taxon>Clostridia</taxon>
        <taxon>Neomoorellales</taxon>
        <taxon>Neomoorellaceae</taxon>
        <taxon>Neomoorella</taxon>
    </lineage>
</organism>
<keyword evidence="7 9" id="KW-0472">Membrane</keyword>
<evidence type="ECO:0000256" key="6">
    <source>
        <dbReference type="ARBA" id="ARBA00022989"/>
    </source>
</evidence>
<evidence type="ECO:0000256" key="8">
    <source>
        <dbReference type="ARBA" id="ARBA00037998"/>
    </source>
</evidence>
<evidence type="ECO:0000256" key="2">
    <source>
        <dbReference type="ARBA" id="ARBA00022448"/>
    </source>
</evidence>
<gene>
    <name evidence="10" type="primary">livH_5</name>
    <name evidence="10" type="ORF">MOHU_22240</name>
</gene>
<keyword evidence="3" id="KW-1003">Cell membrane</keyword>
<dbReference type="InterPro" id="IPR001851">
    <property type="entry name" value="ABC_transp_permease"/>
</dbReference>
<feature type="transmembrane region" description="Helical" evidence="9">
    <location>
        <begin position="42"/>
        <end position="63"/>
    </location>
</feature>
<dbReference type="Pfam" id="PF02653">
    <property type="entry name" value="BPD_transp_2"/>
    <property type="match status" value="1"/>
</dbReference>
<keyword evidence="11" id="KW-1185">Reference proteome</keyword>
<comment type="subcellular location">
    <subcellularLocation>
        <location evidence="1">Cell membrane</location>
        <topology evidence="1">Multi-pass membrane protein</topology>
    </subcellularLocation>
</comment>
<comment type="caution">
    <text evidence="10">The sequence shown here is derived from an EMBL/GenBank/DDBJ whole genome shotgun (WGS) entry which is preliminary data.</text>
</comment>
<feature type="transmembrane region" description="Helical" evidence="9">
    <location>
        <begin position="12"/>
        <end position="36"/>
    </location>
</feature>
<feature type="transmembrane region" description="Helical" evidence="9">
    <location>
        <begin position="270"/>
        <end position="293"/>
    </location>
</feature>
<proteinExistence type="inferred from homology"/>
<feature type="transmembrane region" description="Helical" evidence="9">
    <location>
        <begin position="147"/>
        <end position="172"/>
    </location>
</feature>
<sequence>MELLLSQIINAIMLGCTYSLVAIGFSLFFGVMDIVVFCAGDVAIFAAFCVTALVTIAGLYAALNQLLPQFLSAIIIVVTGAITTGFLMLLLYRFIIKPFENKSSLMPLLSTIAAGVALRELIGIFYPQGRNPQNFPQLLPSGFLSDIALLSWRNIIIVLATVVLVALLYLFVNKTKMGISIQAVSQNREAAIMVGINWQKVVYITFLIGGLILGFGGVLVASYYDVIRFDMGSMYGLKGFCAAVVGGLGNVYGAIVGGMIIAFIEVFVSAFVPGGTAYASVVAFLMVVFFILFKPEGVIGERSIEKV</sequence>
<dbReference type="GO" id="GO:0006865">
    <property type="term" value="P:amino acid transport"/>
    <property type="evidence" value="ECO:0007669"/>
    <property type="project" value="UniProtKB-KW"/>
</dbReference>
<dbReference type="CDD" id="cd06582">
    <property type="entry name" value="TM_PBP1_LivH_like"/>
    <property type="match status" value="1"/>
</dbReference>
<feature type="transmembrane region" description="Helical" evidence="9">
    <location>
        <begin position="201"/>
        <end position="227"/>
    </location>
</feature>
<evidence type="ECO:0000256" key="7">
    <source>
        <dbReference type="ARBA" id="ARBA00023136"/>
    </source>
</evidence>
<feature type="transmembrane region" description="Helical" evidence="9">
    <location>
        <begin position="239"/>
        <end position="264"/>
    </location>
</feature>
<dbReference type="PANTHER" id="PTHR11795:SF445">
    <property type="entry name" value="AMINO ACID ABC TRANSPORTER PERMEASE PROTEIN"/>
    <property type="match status" value="1"/>
</dbReference>
<keyword evidence="5" id="KW-0029">Amino-acid transport</keyword>
<dbReference type="GO" id="GO:0005886">
    <property type="term" value="C:plasma membrane"/>
    <property type="evidence" value="ECO:0007669"/>
    <property type="project" value="UniProtKB-SubCell"/>
</dbReference>
<evidence type="ECO:0000256" key="3">
    <source>
        <dbReference type="ARBA" id="ARBA00022475"/>
    </source>
</evidence>
<keyword evidence="2" id="KW-0813">Transport</keyword>
<accession>A0A2T0ALR5</accession>
<evidence type="ECO:0000256" key="5">
    <source>
        <dbReference type="ARBA" id="ARBA00022970"/>
    </source>
</evidence>